<accession>A0A9E7GQI7</accession>
<dbReference type="InterPro" id="IPR000592">
    <property type="entry name" value="Ribosomal_eS27"/>
</dbReference>
<dbReference type="GO" id="GO:1990904">
    <property type="term" value="C:ribonucleoprotein complex"/>
    <property type="evidence" value="ECO:0007669"/>
    <property type="project" value="UniProtKB-KW"/>
</dbReference>
<dbReference type="GO" id="GO:0005840">
    <property type="term" value="C:ribosome"/>
    <property type="evidence" value="ECO:0007669"/>
    <property type="project" value="UniProtKB-KW"/>
</dbReference>
<dbReference type="OrthoDB" id="1739832at2759"/>
<evidence type="ECO:0000313" key="6">
    <source>
        <dbReference type="Proteomes" id="UP001055439"/>
    </source>
</evidence>
<name>A0A9E7GQI7_9LILI</name>
<protein>
    <submittedName>
        <fullName evidence="5">40S ribosomal protein S27</fullName>
    </submittedName>
</protein>
<dbReference type="PANTHER" id="PTHR11594">
    <property type="entry name" value="40S RIBOSOMAL PROTEIN S27"/>
    <property type="match status" value="1"/>
</dbReference>
<evidence type="ECO:0000313" key="5">
    <source>
        <dbReference type="EMBL" id="URE17278.1"/>
    </source>
</evidence>
<evidence type="ECO:0000256" key="4">
    <source>
        <dbReference type="SAM" id="MobiDB-lite"/>
    </source>
</evidence>
<dbReference type="GO" id="GO:0006412">
    <property type="term" value="P:translation"/>
    <property type="evidence" value="ECO:0007669"/>
    <property type="project" value="InterPro"/>
</dbReference>
<feature type="region of interest" description="Disordered" evidence="4">
    <location>
        <begin position="1"/>
        <end position="21"/>
    </location>
</feature>
<sequence>MPGQSIGLGSDQTEPSSCGTCRPIQTIREPGGVFKCEWADQIAFVTIQRSRLTFSFLYIYIHIHVYASSPRLGFTVFSRCRLRDFLSRFRGAPKVSTKMVLPNDIDLLNPPAELEKRKHKLKRLVQSPNSFFMNYCVQPLADRGRMRQLPDGPLPADRGARQAHRGLLLPAEGRLSIGPTLALHLFVGNA</sequence>
<organism evidence="5 6">
    <name type="scientific">Musa troglodytarum</name>
    <name type="common">fe'i banana</name>
    <dbReference type="NCBI Taxonomy" id="320322"/>
    <lineage>
        <taxon>Eukaryota</taxon>
        <taxon>Viridiplantae</taxon>
        <taxon>Streptophyta</taxon>
        <taxon>Embryophyta</taxon>
        <taxon>Tracheophyta</taxon>
        <taxon>Spermatophyta</taxon>
        <taxon>Magnoliopsida</taxon>
        <taxon>Liliopsida</taxon>
        <taxon>Zingiberales</taxon>
        <taxon>Musaceae</taxon>
        <taxon>Musa</taxon>
    </lineage>
</organism>
<gene>
    <name evidence="5" type="ORF">MUK42_12444</name>
</gene>
<dbReference type="InterPro" id="IPR023407">
    <property type="entry name" value="Ribosomal_eS27_Zn-bd_dom_sf"/>
</dbReference>
<evidence type="ECO:0000256" key="2">
    <source>
        <dbReference type="ARBA" id="ARBA00022980"/>
    </source>
</evidence>
<feature type="compositionally biased region" description="Polar residues" evidence="4">
    <location>
        <begin position="10"/>
        <end position="19"/>
    </location>
</feature>
<dbReference type="Gene3D" id="2.20.25.100">
    <property type="entry name" value="Zn-binding ribosomal proteins"/>
    <property type="match status" value="1"/>
</dbReference>
<reference evidence="5" key="1">
    <citation type="submission" date="2022-05" db="EMBL/GenBank/DDBJ databases">
        <title>The Musa troglodytarum L. genome provides insights into the mechanism of non-climacteric behaviour and enrichment of carotenoids.</title>
        <authorList>
            <person name="Wang J."/>
        </authorList>
    </citation>
    <scope>NUCLEOTIDE SEQUENCE</scope>
    <source>
        <tissue evidence="5">Leaf</tissue>
    </source>
</reference>
<keyword evidence="6" id="KW-1185">Reference proteome</keyword>
<evidence type="ECO:0000256" key="3">
    <source>
        <dbReference type="ARBA" id="ARBA00023274"/>
    </source>
</evidence>
<keyword evidence="3" id="KW-0687">Ribonucleoprotein</keyword>
<dbReference type="Proteomes" id="UP001055439">
    <property type="component" value="Chromosome 7"/>
</dbReference>
<dbReference type="GO" id="GO:0003735">
    <property type="term" value="F:structural constituent of ribosome"/>
    <property type="evidence" value="ECO:0007669"/>
    <property type="project" value="InterPro"/>
</dbReference>
<keyword evidence="1" id="KW-0862">Zinc</keyword>
<evidence type="ECO:0000256" key="1">
    <source>
        <dbReference type="ARBA" id="ARBA00022833"/>
    </source>
</evidence>
<proteinExistence type="predicted"/>
<dbReference type="EMBL" id="CP097509">
    <property type="protein sequence ID" value="URE17278.1"/>
    <property type="molecule type" value="Genomic_DNA"/>
</dbReference>
<keyword evidence="2 5" id="KW-0689">Ribosomal protein</keyword>
<dbReference type="AlphaFoldDB" id="A0A9E7GQI7"/>